<dbReference type="InterPro" id="IPR025178">
    <property type="entry name" value="Lnb_N"/>
</dbReference>
<comment type="caution">
    <text evidence="4">The sequence shown here is derived from an EMBL/GenBank/DDBJ whole genome shotgun (WGS) entry which is preliminary data.</text>
</comment>
<accession>A0A9X3BJD3</accession>
<dbReference type="AlphaFoldDB" id="A0A9X3BJD3"/>
<dbReference type="Proteomes" id="UP001155483">
    <property type="component" value="Unassembled WGS sequence"/>
</dbReference>
<feature type="transmembrane region" description="Helical" evidence="1">
    <location>
        <begin position="254"/>
        <end position="274"/>
    </location>
</feature>
<feature type="transmembrane region" description="Helical" evidence="1">
    <location>
        <begin position="319"/>
        <end position="336"/>
    </location>
</feature>
<organism evidence="4 5">
    <name type="scientific">Paraflavisolibacter caeni</name>
    <dbReference type="NCBI Taxonomy" id="2982496"/>
    <lineage>
        <taxon>Bacteria</taxon>
        <taxon>Pseudomonadati</taxon>
        <taxon>Bacteroidota</taxon>
        <taxon>Chitinophagia</taxon>
        <taxon>Chitinophagales</taxon>
        <taxon>Chitinophagaceae</taxon>
        <taxon>Paraflavisolibacter</taxon>
    </lineage>
</organism>
<feature type="domain" description="Lnb-like transmembrane" evidence="3">
    <location>
        <begin position="252"/>
        <end position="383"/>
    </location>
</feature>
<reference evidence="4" key="2">
    <citation type="submission" date="2023-04" db="EMBL/GenBank/DDBJ databases">
        <title>Paracnuella aquatica gen. nov., sp. nov., a member of the family Chitinophagaceae isolated from a hot spring.</title>
        <authorList>
            <person name="Wang C."/>
        </authorList>
    </citation>
    <scope>NUCLEOTIDE SEQUENCE</scope>
    <source>
        <strain evidence="4">LB-8</strain>
    </source>
</reference>
<protein>
    <submittedName>
        <fullName evidence="4">DUF4105 domain-containing protein</fullName>
    </submittedName>
</protein>
<evidence type="ECO:0000313" key="4">
    <source>
        <dbReference type="EMBL" id="MCU7551048.1"/>
    </source>
</evidence>
<feature type="transmembrane region" description="Helical" evidence="1">
    <location>
        <begin position="343"/>
        <end position="361"/>
    </location>
</feature>
<keyword evidence="5" id="KW-1185">Reference proteome</keyword>
<feature type="transmembrane region" description="Helical" evidence="1">
    <location>
        <begin position="286"/>
        <end position="307"/>
    </location>
</feature>
<dbReference type="Pfam" id="PF13387">
    <property type="entry name" value="Lnb_N"/>
    <property type="match status" value="1"/>
</dbReference>
<evidence type="ECO:0000313" key="5">
    <source>
        <dbReference type="Proteomes" id="UP001155483"/>
    </source>
</evidence>
<proteinExistence type="predicted"/>
<evidence type="ECO:0000259" key="3">
    <source>
        <dbReference type="Pfam" id="PF25221"/>
    </source>
</evidence>
<dbReference type="EMBL" id="JAOTIF010000017">
    <property type="protein sequence ID" value="MCU7551048.1"/>
    <property type="molecule type" value="Genomic_DNA"/>
</dbReference>
<evidence type="ECO:0000259" key="2">
    <source>
        <dbReference type="Pfam" id="PF13387"/>
    </source>
</evidence>
<dbReference type="RefSeq" id="WP_279298487.1">
    <property type="nucleotide sequence ID" value="NZ_JAOTIF010000017.1"/>
</dbReference>
<reference evidence="4" key="1">
    <citation type="submission" date="2022-09" db="EMBL/GenBank/DDBJ databases">
        <authorList>
            <person name="Yuan C."/>
            <person name="Ke Z."/>
        </authorList>
    </citation>
    <scope>NUCLEOTIDE SEQUENCE</scope>
    <source>
        <strain evidence="4">LB-8</strain>
    </source>
</reference>
<sequence>MKKLFLFLYFTFYIFNTSFSQSCHLRISLLTCAPGEELYSTFGHTALRVTDSIAGTDYVFNYGTFEFGSDFYIQFIRGKLLYYLSVENFNDFVAQYQWESRSIQEQVLQLDCQEKQELYTALQTNSRPENRYYRYDFLFDNCTTRARDIVARNTIPAVIFRNILPKDVPTFRDMIHSYLDRGGQYWSKLGIDILLGAKLDHRVTNQQAMFLPDYLLQGFDRAALGDSASIGKLPLTSKPQTILSMPSPLNKGSLFKPAIVFTLLLVLVSALTFIKANWATAALQVFDFLFFFILGLTGILLLFMWFGTDHVVCQNNFNLLWALPTHVVIAFFVHLKKEWVSKYYKVVFWITILLAAAWGFLPQEMNNALLPLVALILLRSWRLSGKNVKKAF</sequence>
<name>A0A9X3BJD3_9BACT</name>
<dbReference type="Pfam" id="PF25221">
    <property type="entry name" value="5TMH_Lnb"/>
    <property type="match status" value="1"/>
</dbReference>
<dbReference type="InterPro" id="IPR057436">
    <property type="entry name" value="5TMH_Lnb"/>
</dbReference>
<evidence type="ECO:0000256" key="1">
    <source>
        <dbReference type="SAM" id="Phobius"/>
    </source>
</evidence>
<feature type="domain" description="Lnb N-terminal periplasmic" evidence="2">
    <location>
        <begin position="22"/>
        <end position="157"/>
    </location>
</feature>
<keyword evidence="1" id="KW-0472">Membrane</keyword>
<gene>
    <name evidence="4" type="ORF">OCK74_18155</name>
</gene>
<keyword evidence="1" id="KW-1133">Transmembrane helix</keyword>
<keyword evidence="1" id="KW-0812">Transmembrane</keyword>
<dbReference type="PROSITE" id="PS51257">
    <property type="entry name" value="PROKAR_LIPOPROTEIN"/>
    <property type="match status" value="1"/>
</dbReference>